<reference evidence="2" key="1">
    <citation type="journal article" date="2014" name="Front. Microbiol.">
        <title>High frequency of phylogenetically diverse reductive dehalogenase-homologous genes in deep subseafloor sedimentary metagenomes.</title>
        <authorList>
            <person name="Kawai M."/>
            <person name="Futagami T."/>
            <person name="Toyoda A."/>
            <person name="Takaki Y."/>
            <person name="Nishi S."/>
            <person name="Hori S."/>
            <person name="Arai W."/>
            <person name="Tsubouchi T."/>
            <person name="Morono Y."/>
            <person name="Uchiyama I."/>
            <person name="Ito T."/>
            <person name="Fujiyama A."/>
            <person name="Inagaki F."/>
            <person name="Takami H."/>
        </authorList>
    </citation>
    <scope>NUCLEOTIDE SEQUENCE</scope>
    <source>
        <strain evidence="2">Expedition CK06-06</strain>
    </source>
</reference>
<keyword evidence="1" id="KW-1133">Transmembrane helix</keyword>
<dbReference type="EMBL" id="BARS01049525">
    <property type="protein sequence ID" value="GAG33942.1"/>
    <property type="molecule type" value="Genomic_DNA"/>
</dbReference>
<feature type="transmembrane region" description="Helical" evidence="1">
    <location>
        <begin position="100"/>
        <end position="117"/>
    </location>
</feature>
<evidence type="ECO:0000256" key="1">
    <source>
        <dbReference type="SAM" id="Phobius"/>
    </source>
</evidence>
<protein>
    <submittedName>
        <fullName evidence="2">Uncharacterized protein</fullName>
    </submittedName>
</protein>
<comment type="caution">
    <text evidence="2">The sequence shown here is derived from an EMBL/GenBank/DDBJ whole genome shotgun (WGS) entry which is preliminary data.</text>
</comment>
<feature type="non-terminal residue" evidence="2">
    <location>
        <position position="203"/>
    </location>
</feature>
<keyword evidence="1" id="KW-0812">Transmembrane</keyword>
<gene>
    <name evidence="2" type="ORF">S01H1_74072</name>
</gene>
<feature type="transmembrane region" description="Helical" evidence="1">
    <location>
        <begin position="6"/>
        <end position="26"/>
    </location>
</feature>
<feature type="transmembrane region" description="Helical" evidence="1">
    <location>
        <begin position="33"/>
        <end position="55"/>
    </location>
</feature>
<feature type="transmembrane region" description="Helical" evidence="1">
    <location>
        <begin position="158"/>
        <end position="177"/>
    </location>
</feature>
<dbReference type="AlphaFoldDB" id="X0XEW6"/>
<name>X0XEW6_9ZZZZ</name>
<keyword evidence="1" id="KW-0472">Membrane</keyword>
<sequence length="203" mass="23955">MIEILYIILFNGLPLIILIIPLFFIWKKYLGKVYFRIILGIITFYLVYWILPIIFQLGEEPDNLTVKGDYDYTLGILYLFAHMGSLIALFSYYPLVTLPFIFFVAPFLSFIFLWNHLRKAEGSIKENLNKLTYEYSISPYDKIRRDILKNDWSREKDILKLMIVFAPISLYLLQVILDISNLQNISLTRGETALGWFIEILFV</sequence>
<organism evidence="2">
    <name type="scientific">marine sediment metagenome</name>
    <dbReference type="NCBI Taxonomy" id="412755"/>
    <lineage>
        <taxon>unclassified sequences</taxon>
        <taxon>metagenomes</taxon>
        <taxon>ecological metagenomes</taxon>
    </lineage>
</organism>
<evidence type="ECO:0000313" key="2">
    <source>
        <dbReference type="EMBL" id="GAG33942.1"/>
    </source>
</evidence>
<proteinExistence type="predicted"/>
<accession>X0XEW6</accession>